<dbReference type="Proteomes" id="UP000009097">
    <property type="component" value="Unassembled WGS sequence"/>
</dbReference>
<protein>
    <submittedName>
        <fullName evidence="1">Uncharacterized protein</fullName>
    </submittedName>
</protein>
<name>A0A0J9US29_FUSO4</name>
<dbReference type="EMBL" id="DS231700">
    <property type="protein sequence ID" value="KNB01723.1"/>
    <property type="molecule type" value="Genomic_DNA"/>
</dbReference>
<reference evidence="1" key="1">
    <citation type="submission" date="2007-04" db="EMBL/GenBank/DDBJ databases">
        <authorList>
            <consortium name="The Broad Institute Genome Sequencing Platform"/>
            <person name="Birren B."/>
            <person name="Lander E."/>
            <person name="Galagan J."/>
            <person name="Nusbaum C."/>
            <person name="Devon K."/>
            <person name="Ma L.-J."/>
            <person name="Jaffe D."/>
            <person name="Butler J."/>
            <person name="Alvarez P."/>
            <person name="Gnerre S."/>
            <person name="Grabherr M."/>
            <person name="Kleber M."/>
            <person name="Mauceli E."/>
            <person name="Brockman W."/>
            <person name="MacCallum I.A."/>
            <person name="Young S."/>
            <person name="LaButti K."/>
            <person name="DeCaprio D."/>
            <person name="Crawford M."/>
            <person name="Koehrsen M."/>
            <person name="Engels R."/>
            <person name="Montgomery P."/>
            <person name="Pearson M."/>
            <person name="Howarth C."/>
            <person name="Larson L."/>
            <person name="White J."/>
            <person name="O'Leary S."/>
            <person name="Kodira C."/>
            <person name="Zeng Q."/>
            <person name="Yandava C."/>
            <person name="Alvarado L."/>
            <person name="Kistler C."/>
            <person name="Shim W.-B."/>
            <person name="Kang S."/>
            <person name="Woloshuk C."/>
        </authorList>
    </citation>
    <scope>NUCLEOTIDE SEQUENCE</scope>
    <source>
        <strain evidence="1">4287</strain>
    </source>
</reference>
<dbReference type="VEuPathDB" id="FungiDB:FOXG_18927"/>
<evidence type="ECO:0000313" key="1">
    <source>
        <dbReference type="EMBL" id="KNB01723.1"/>
    </source>
</evidence>
<dbReference type="RefSeq" id="XP_018239768.1">
    <property type="nucleotide sequence ID" value="XM_018399070.1"/>
</dbReference>
<dbReference type="OrthoDB" id="10312434at2759"/>
<dbReference type="AlphaFoldDB" id="A0A0J9US29"/>
<dbReference type="GeneID" id="28959633"/>
<accession>A0A0J9US29</accession>
<reference evidence="1" key="2">
    <citation type="journal article" date="2010" name="Nature">
        <title>Comparative genomics reveals mobile pathogenicity chromosomes in Fusarium.</title>
        <authorList>
            <person name="Ma L.J."/>
            <person name="van der Does H.C."/>
            <person name="Borkovich K.A."/>
            <person name="Coleman J.J."/>
            <person name="Daboussi M.J."/>
            <person name="Di Pietro A."/>
            <person name="Dufresne M."/>
            <person name="Freitag M."/>
            <person name="Grabherr M."/>
            <person name="Henrissat B."/>
            <person name="Houterman P.M."/>
            <person name="Kang S."/>
            <person name="Shim W.B."/>
            <person name="Woloshuk C."/>
            <person name="Xie X."/>
            <person name="Xu J.R."/>
            <person name="Antoniw J."/>
            <person name="Baker S.E."/>
            <person name="Bluhm B.H."/>
            <person name="Breakspear A."/>
            <person name="Brown D.W."/>
            <person name="Butchko R.A."/>
            <person name="Chapman S."/>
            <person name="Coulson R."/>
            <person name="Coutinho P.M."/>
            <person name="Danchin E.G."/>
            <person name="Diener A."/>
            <person name="Gale L.R."/>
            <person name="Gardiner D.M."/>
            <person name="Goff S."/>
            <person name="Hammond-Kosack K.E."/>
            <person name="Hilburn K."/>
            <person name="Hua-Van A."/>
            <person name="Jonkers W."/>
            <person name="Kazan K."/>
            <person name="Kodira C.D."/>
            <person name="Koehrsen M."/>
            <person name="Kumar L."/>
            <person name="Lee Y.H."/>
            <person name="Li L."/>
            <person name="Manners J.M."/>
            <person name="Miranda-Saavedra D."/>
            <person name="Mukherjee M."/>
            <person name="Park G."/>
            <person name="Park J."/>
            <person name="Park S.Y."/>
            <person name="Proctor R.H."/>
            <person name="Regev A."/>
            <person name="Ruiz-Roldan M.C."/>
            <person name="Sain D."/>
            <person name="Sakthikumar S."/>
            <person name="Sykes S."/>
            <person name="Schwartz D.C."/>
            <person name="Turgeon B.G."/>
            <person name="Wapinski I."/>
            <person name="Yoder O."/>
            <person name="Young S."/>
            <person name="Zeng Q."/>
            <person name="Zhou S."/>
            <person name="Galagan J."/>
            <person name="Cuomo C.A."/>
            <person name="Kistler H.C."/>
            <person name="Rep M."/>
        </authorList>
    </citation>
    <scope>NUCLEOTIDE SEQUENCE [LARGE SCALE GENOMIC DNA]</scope>
    <source>
        <strain evidence="1">4287</strain>
    </source>
</reference>
<proteinExistence type="predicted"/>
<gene>
    <name evidence="1" type="ORF">FOXG_18927</name>
</gene>
<evidence type="ECO:0000313" key="2">
    <source>
        <dbReference type="Proteomes" id="UP000009097"/>
    </source>
</evidence>
<organism evidence="1 2">
    <name type="scientific">Fusarium oxysporum f. sp. lycopersici (strain 4287 / CBS 123668 / FGSC 9935 / NRRL 34936)</name>
    <name type="common">Fusarium vascular wilt of tomato</name>
    <dbReference type="NCBI Taxonomy" id="426428"/>
    <lineage>
        <taxon>Eukaryota</taxon>
        <taxon>Fungi</taxon>
        <taxon>Dikarya</taxon>
        <taxon>Ascomycota</taxon>
        <taxon>Pezizomycotina</taxon>
        <taxon>Sordariomycetes</taxon>
        <taxon>Hypocreomycetidae</taxon>
        <taxon>Hypocreales</taxon>
        <taxon>Nectriaceae</taxon>
        <taxon>Fusarium</taxon>
        <taxon>Fusarium oxysporum species complex</taxon>
    </lineage>
</organism>
<dbReference type="KEGG" id="fox:FOXG_18927"/>
<sequence>MSIVAVARGNIAFFQMASNPTDLPGPLQPVVSFHISATDISPAAPKTQEKNNRQSSRDILGTRQRSYNILSDERVHVDLLQVSGFRALALAHSPVGGLTDIETRPPRNSVIRGAVGDPFCGGRSLGQRSRGGRYGVISTWIGLWESPSPVC</sequence>